<dbReference type="InterPro" id="IPR046960">
    <property type="entry name" value="PPR_At4g14850-like_plant"/>
</dbReference>
<dbReference type="EMBL" id="JAFEMO010000008">
    <property type="protein sequence ID" value="KAH7565811.1"/>
    <property type="molecule type" value="Genomic_DNA"/>
</dbReference>
<dbReference type="PANTHER" id="PTHR24015">
    <property type="entry name" value="OS07G0578800 PROTEIN-RELATED"/>
    <property type="match status" value="1"/>
</dbReference>
<dbReference type="InterPro" id="IPR008906">
    <property type="entry name" value="HATC_C_dom"/>
</dbReference>
<dbReference type="Pfam" id="PF05699">
    <property type="entry name" value="Dimer_Tnp_hAT"/>
    <property type="match status" value="1"/>
</dbReference>
<feature type="compositionally biased region" description="Basic and acidic residues" evidence="3">
    <location>
        <begin position="247"/>
        <end position="261"/>
    </location>
</feature>
<evidence type="ECO:0000313" key="6">
    <source>
        <dbReference type="Proteomes" id="UP000827721"/>
    </source>
</evidence>
<comment type="caution">
    <text evidence="5">The sequence shown here is derived from an EMBL/GenBank/DDBJ whole genome shotgun (WGS) entry which is preliminary data.</text>
</comment>
<dbReference type="Pfam" id="PF20431">
    <property type="entry name" value="E_motif"/>
    <property type="match status" value="1"/>
</dbReference>
<dbReference type="PANTHER" id="PTHR24015:SF1993">
    <property type="entry name" value="PENTATRICOPEPTIDE REPEAT-CONTAINING PROTEIN"/>
    <property type="match status" value="1"/>
</dbReference>
<organism evidence="5 6">
    <name type="scientific">Xanthoceras sorbifolium</name>
    <dbReference type="NCBI Taxonomy" id="99658"/>
    <lineage>
        <taxon>Eukaryota</taxon>
        <taxon>Viridiplantae</taxon>
        <taxon>Streptophyta</taxon>
        <taxon>Embryophyta</taxon>
        <taxon>Tracheophyta</taxon>
        <taxon>Spermatophyta</taxon>
        <taxon>Magnoliopsida</taxon>
        <taxon>eudicotyledons</taxon>
        <taxon>Gunneridae</taxon>
        <taxon>Pentapetalae</taxon>
        <taxon>rosids</taxon>
        <taxon>malvids</taxon>
        <taxon>Sapindales</taxon>
        <taxon>Sapindaceae</taxon>
        <taxon>Xanthoceroideae</taxon>
        <taxon>Xanthoceras</taxon>
    </lineage>
</organism>
<dbReference type="NCBIfam" id="TIGR00756">
    <property type="entry name" value="PPR"/>
    <property type="match status" value="5"/>
</dbReference>
<feature type="repeat" description="PPR" evidence="2">
    <location>
        <begin position="666"/>
        <end position="700"/>
    </location>
</feature>
<evidence type="ECO:0000259" key="4">
    <source>
        <dbReference type="Pfam" id="PF05699"/>
    </source>
</evidence>
<sequence>MRRVEKESGEVVVTYNYCNKNFKWNKSEGYGTYWKHINTKHPVEAEHERSRGQYQIFREHETNFPMLALITKQIFGTSVSTVAVKQEFSASGNVLDERRTLLSPDSIEIQNPRFQGTEGSSPIPTGTGIGTSPIPFPHRDLVTATTGRDGSLAVKNAKSGSEYRDQSPRPQVAMARSRQRATRPFARPGRARDEGGARTPRARKRESDREKGEKGEKRRKKEKKKKKKKKKKKEGEEKGKGRKRNRKNADFSNEKRYREAGRYVPPRDSSRGLGVNVPSQGFVPGIGSYVPGIQKNLRTEGEQVADRVTEIVQLGPALNRDVEGDRPRHQMNWVRDRTQITGFEREPRSLGSNANPEIWVGDRTQLGSIANPAPRFAIEPSWVRLRTQLGSIANPAPGFVLEPISRFEHEPRCWVRARTQNWVRTNPFLGSSTNPGCWVRVQTHFWVRTRTQVAGFVLEPISRFEHEPRSGEAVNKNHPQKALLLFRQMKQNAIEPDNFTFPFLAKACAKLSDPKYSQAIHTHIVKSPFCADIIVETSVVDMYVKCGRIDCAYRVFGGMRERDVTSWNVMLVGFAQMGFLDKVFSLFCDMRFAGIRPDSVTVMGLTQAVSNSKNLNVLQAIHLFGIKVGVDGDVSVGNTWISGYAKCGDFGSAEFVFDGMEEGLRTVVSWNSMIAGYANEEKFVDAVNLYKRMIADGFRCDVSTIVSLLSSCKQPEALFQGRLIHSHAVKCGCDLAISVINTLISMYSKCGDVDSARFLFDGMYHRTCVSWTAMISGYARKGDMDAALGLFSAMEAAGEKPDLVTLLSLISGCGQSGGLELGKWIDNYASSNGLKDNVMVCNALIDMYAKCGSIGAARELFYALPERTVVSWTTVVAGCALNGEFGEALDLFHEMVELGLRPNHVTFLAVLQACSHAGFLEKGWECFNAMIDVYNINPGLDHYSCMADLLGRRGKLKEALDFVQNMPIKPDAGIWGSLLSACKIHRDVEIGEYAARRLFELEPHMAAPYVEMANIYASAGRWDGVAKIRSMMKCNKVRKFPGQSHVEVNGKTCTFTVEDRNHPEGILIYELLDFLTIQSKEDVAYYRHLEGILEHDLR</sequence>
<evidence type="ECO:0000256" key="2">
    <source>
        <dbReference type="PROSITE-ProRule" id="PRU00708"/>
    </source>
</evidence>
<reference evidence="5 6" key="1">
    <citation type="submission" date="2021-02" db="EMBL/GenBank/DDBJ databases">
        <title>Plant Genome Project.</title>
        <authorList>
            <person name="Zhang R.-G."/>
        </authorList>
    </citation>
    <scope>NUCLEOTIDE SEQUENCE [LARGE SCALE GENOMIC DNA]</scope>
    <source>
        <tissue evidence="5">Leaves</tissue>
    </source>
</reference>
<keyword evidence="1" id="KW-0677">Repeat</keyword>
<name>A0ABQ8HN85_9ROSI</name>
<dbReference type="InterPro" id="IPR046848">
    <property type="entry name" value="E_motif"/>
</dbReference>
<feature type="repeat" description="PPR" evidence="2">
    <location>
        <begin position="868"/>
        <end position="902"/>
    </location>
</feature>
<dbReference type="Gene3D" id="1.25.40.10">
    <property type="entry name" value="Tetratricopeptide repeat domain"/>
    <property type="match status" value="5"/>
</dbReference>
<dbReference type="InterPro" id="IPR011990">
    <property type="entry name" value="TPR-like_helical_dom_sf"/>
</dbReference>
<feature type="compositionally biased region" description="Basic residues" evidence="3">
    <location>
        <begin position="217"/>
        <end position="232"/>
    </location>
</feature>
<dbReference type="SUPFAM" id="SSF48452">
    <property type="entry name" value="TPR-like"/>
    <property type="match status" value="1"/>
</dbReference>
<feature type="domain" description="HAT C-terminal dimerisation" evidence="4">
    <location>
        <begin position="57"/>
        <end position="107"/>
    </location>
</feature>
<feature type="region of interest" description="Disordered" evidence="3">
    <location>
        <begin position="111"/>
        <end position="275"/>
    </location>
</feature>
<gene>
    <name evidence="5" type="ORF">JRO89_XS08G0020700</name>
</gene>
<dbReference type="Proteomes" id="UP000827721">
    <property type="component" value="Unassembled WGS sequence"/>
</dbReference>
<accession>A0ABQ8HN85</accession>
<feature type="repeat" description="PPR" evidence="2">
    <location>
        <begin position="563"/>
        <end position="597"/>
    </location>
</feature>
<keyword evidence="6" id="KW-1185">Reference proteome</keyword>
<evidence type="ECO:0000256" key="1">
    <source>
        <dbReference type="ARBA" id="ARBA00022737"/>
    </source>
</evidence>
<dbReference type="InterPro" id="IPR002885">
    <property type="entry name" value="PPR_rpt"/>
</dbReference>
<dbReference type="Pfam" id="PF13041">
    <property type="entry name" value="PPR_2"/>
    <property type="match status" value="4"/>
</dbReference>
<feature type="repeat" description="PPR" evidence="2">
    <location>
        <begin position="767"/>
        <end position="801"/>
    </location>
</feature>
<protein>
    <recommendedName>
        <fullName evidence="4">HAT C-terminal dimerisation domain-containing protein</fullName>
    </recommendedName>
</protein>
<dbReference type="Pfam" id="PF01535">
    <property type="entry name" value="PPR"/>
    <property type="match status" value="4"/>
</dbReference>
<evidence type="ECO:0000256" key="3">
    <source>
        <dbReference type="SAM" id="MobiDB-lite"/>
    </source>
</evidence>
<feature type="compositionally biased region" description="Basic and acidic residues" evidence="3">
    <location>
        <begin position="205"/>
        <end position="216"/>
    </location>
</feature>
<feature type="compositionally biased region" description="Polar residues" evidence="3">
    <location>
        <begin position="111"/>
        <end position="124"/>
    </location>
</feature>
<proteinExistence type="predicted"/>
<evidence type="ECO:0000313" key="5">
    <source>
        <dbReference type="EMBL" id="KAH7565811.1"/>
    </source>
</evidence>
<dbReference type="PROSITE" id="PS51375">
    <property type="entry name" value="PPR"/>
    <property type="match status" value="4"/>
</dbReference>